<evidence type="ECO:0000313" key="3">
    <source>
        <dbReference type="Proteomes" id="UP000182584"/>
    </source>
</evidence>
<evidence type="ECO:0000259" key="1">
    <source>
        <dbReference type="Pfam" id="PF00535"/>
    </source>
</evidence>
<protein>
    <submittedName>
        <fullName evidence="2">Glycosyl transferase family 2</fullName>
    </submittedName>
</protein>
<name>A0A1H9VZM6_BUTFI</name>
<dbReference type="EMBL" id="FOGJ01000026">
    <property type="protein sequence ID" value="SES27024.1"/>
    <property type="molecule type" value="Genomic_DNA"/>
</dbReference>
<accession>A0A1H9VZM6</accession>
<dbReference type="CDD" id="cd00761">
    <property type="entry name" value="Glyco_tranf_GTA_type"/>
    <property type="match status" value="1"/>
</dbReference>
<dbReference type="GO" id="GO:0016740">
    <property type="term" value="F:transferase activity"/>
    <property type="evidence" value="ECO:0007669"/>
    <property type="project" value="UniProtKB-KW"/>
</dbReference>
<dbReference type="InterPro" id="IPR001173">
    <property type="entry name" value="Glyco_trans_2-like"/>
</dbReference>
<dbReference type="RefSeq" id="WP_074758018.1">
    <property type="nucleotide sequence ID" value="NZ_FOGJ01000026.1"/>
</dbReference>
<dbReference type="eggNOG" id="COG1216">
    <property type="taxonomic scope" value="Bacteria"/>
</dbReference>
<dbReference type="InterPro" id="IPR029044">
    <property type="entry name" value="Nucleotide-diphossugar_trans"/>
</dbReference>
<reference evidence="2 3" key="1">
    <citation type="submission" date="2016-10" db="EMBL/GenBank/DDBJ databases">
        <authorList>
            <person name="de Groot N.N."/>
        </authorList>
    </citation>
    <scope>NUCLEOTIDE SEQUENCE [LARGE SCALE GENOMIC DNA]</scope>
    <source>
        <strain evidence="2 3">AR40</strain>
    </source>
</reference>
<feature type="domain" description="Glycosyltransferase 2-like" evidence="1">
    <location>
        <begin position="217"/>
        <end position="362"/>
    </location>
</feature>
<dbReference type="OrthoDB" id="9810303at2"/>
<dbReference type="SUPFAM" id="SSF53448">
    <property type="entry name" value="Nucleotide-diphospho-sugar transferases"/>
    <property type="match status" value="1"/>
</dbReference>
<dbReference type="AlphaFoldDB" id="A0A1H9VZM6"/>
<gene>
    <name evidence="2" type="ORF">SAMN04487884_12611</name>
</gene>
<proteinExistence type="predicted"/>
<sequence>MNGISILLKWPSGKKFDIPAYQKSLKLVCDIPQITDVIDNLEDDTHPDNDLLIIDPDIILEPSNLLRLQNILYSSYFIGAVQPQTSYVMRSLECEPTNKLFAECAEYAGFLGMSEEDCLTDVRFFHDYCVLVRGSLRKKLFGTATGICTKLQSGLYQGADLALSIQRFGYTCVTSKNCFFFREKSSFAKSSDSLTKLRHDECLFRKLGRKIKSERLTVAIPTCNHAFYLERILNHLSIQTCSDFDIVIQDDNSNTSMADVIERYDIGFRRRISLYRNPFNIGMDSNYGLALSNVTTNLVWIVSDEDMIKKDAVESIYKAAFSFPDSGILYFPVNINYQNLKLLPMQTFYSLKHFIRFFTSMKSERNEHIGDSLMFLSDKVFRIPVLLDRLNSFYKYTYSEIPTTSLLLKGLDSGIPCSLIPKNLIAESDMLKRDLDLYDIINRMRIINELDMNITSKQRSDLFAMLYPHYQKAMRQYMTSDYNPDDRYLETIFITIYRYILPETSKQIVNNVIDMCSTKDGFKKYMKELLH</sequence>
<keyword evidence="2" id="KW-0808">Transferase</keyword>
<evidence type="ECO:0000313" key="2">
    <source>
        <dbReference type="EMBL" id="SES27024.1"/>
    </source>
</evidence>
<organism evidence="2 3">
    <name type="scientific">Butyrivibrio fibrisolvens</name>
    <dbReference type="NCBI Taxonomy" id="831"/>
    <lineage>
        <taxon>Bacteria</taxon>
        <taxon>Bacillati</taxon>
        <taxon>Bacillota</taxon>
        <taxon>Clostridia</taxon>
        <taxon>Lachnospirales</taxon>
        <taxon>Lachnospiraceae</taxon>
        <taxon>Butyrivibrio</taxon>
    </lineage>
</organism>
<dbReference type="Proteomes" id="UP000182584">
    <property type="component" value="Unassembled WGS sequence"/>
</dbReference>
<dbReference type="Pfam" id="PF00535">
    <property type="entry name" value="Glycos_transf_2"/>
    <property type="match status" value="1"/>
</dbReference>
<dbReference type="Gene3D" id="3.90.550.10">
    <property type="entry name" value="Spore Coat Polysaccharide Biosynthesis Protein SpsA, Chain A"/>
    <property type="match status" value="1"/>
</dbReference>